<reference evidence="1" key="1">
    <citation type="submission" date="2021-06" db="EMBL/GenBank/DDBJ databases">
        <authorList>
            <person name="Kallberg Y."/>
            <person name="Tangrot J."/>
            <person name="Rosling A."/>
        </authorList>
    </citation>
    <scope>NUCLEOTIDE SEQUENCE</scope>
    <source>
        <strain evidence="1">87-6 pot B 2015</strain>
    </source>
</reference>
<name>A0A9N9F8M6_FUNMO</name>
<comment type="caution">
    <text evidence="1">The sequence shown here is derived from an EMBL/GenBank/DDBJ whole genome shotgun (WGS) entry which is preliminary data.</text>
</comment>
<protein>
    <submittedName>
        <fullName evidence="1">16790_t:CDS:1</fullName>
    </submittedName>
</protein>
<accession>A0A9N9F8M6</accession>
<keyword evidence="2" id="KW-1185">Reference proteome</keyword>
<sequence>MTCFVPDEDVPLKANGSLNSKHLRIDYEQYKKVPRESDYDADMYRILHNWLAKQSDNQNPLAVLEFLATTPPSILKEHFRKGS</sequence>
<organism evidence="1 2">
    <name type="scientific">Funneliformis mosseae</name>
    <name type="common">Endomycorrhizal fungus</name>
    <name type="synonym">Glomus mosseae</name>
    <dbReference type="NCBI Taxonomy" id="27381"/>
    <lineage>
        <taxon>Eukaryota</taxon>
        <taxon>Fungi</taxon>
        <taxon>Fungi incertae sedis</taxon>
        <taxon>Mucoromycota</taxon>
        <taxon>Glomeromycotina</taxon>
        <taxon>Glomeromycetes</taxon>
        <taxon>Glomerales</taxon>
        <taxon>Glomeraceae</taxon>
        <taxon>Funneliformis</taxon>
    </lineage>
</organism>
<evidence type="ECO:0000313" key="2">
    <source>
        <dbReference type="Proteomes" id="UP000789375"/>
    </source>
</evidence>
<gene>
    <name evidence="1" type="ORF">FMOSSE_LOCUS4832</name>
</gene>
<dbReference type="AlphaFoldDB" id="A0A9N9F8M6"/>
<proteinExistence type="predicted"/>
<evidence type="ECO:0000313" key="1">
    <source>
        <dbReference type="EMBL" id="CAG8516995.1"/>
    </source>
</evidence>
<dbReference type="EMBL" id="CAJVPP010000851">
    <property type="protein sequence ID" value="CAG8516995.1"/>
    <property type="molecule type" value="Genomic_DNA"/>
</dbReference>
<dbReference type="Proteomes" id="UP000789375">
    <property type="component" value="Unassembled WGS sequence"/>
</dbReference>